<dbReference type="EMBL" id="JAPNUD010000069">
    <property type="protein sequence ID" value="MDA0643542.1"/>
    <property type="molecule type" value="Genomic_DNA"/>
</dbReference>
<evidence type="ECO:0000256" key="1">
    <source>
        <dbReference type="SAM" id="MobiDB-lite"/>
    </source>
</evidence>
<feature type="region of interest" description="Disordered" evidence="1">
    <location>
        <begin position="26"/>
        <end position="96"/>
    </location>
</feature>
<feature type="compositionally biased region" description="Low complexity" evidence="1">
    <location>
        <begin position="71"/>
        <end position="80"/>
    </location>
</feature>
<keyword evidence="3" id="KW-1185">Reference proteome</keyword>
<dbReference type="RefSeq" id="WP_271277784.1">
    <property type="nucleotide sequence ID" value="NZ_BAABFD010000014.1"/>
</dbReference>
<protein>
    <submittedName>
        <fullName evidence="2">Uncharacterized protein</fullName>
    </submittedName>
</protein>
<evidence type="ECO:0000313" key="2">
    <source>
        <dbReference type="EMBL" id="MDA0643542.1"/>
    </source>
</evidence>
<reference evidence="2 3" key="1">
    <citation type="submission" date="2022-11" db="EMBL/GenBank/DDBJ databases">
        <title>Nonomuraea corallina sp. nov., a new species of the genus Nonomuraea isolated from sea side sediment in Thai sea.</title>
        <authorList>
            <person name="Ngamcharungchit C."/>
            <person name="Matsumoto A."/>
            <person name="Suriyachadkun C."/>
            <person name="Panbangred W."/>
            <person name="Inahashi Y."/>
            <person name="Intra B."/>
        </authorList>
    </citation>
    <scope>NUCLEOTIDE SEQUENCE [LARGE SCALE GENOMIC DNA]</scope>
    <source>
        <strain evidence="2 3">DSM 43553</strain>
    </source>
</reference>
<evidence type="ECO:0000313" key="3">
    <source>
        <dbReference type="Proteomes" id="UP001212498"/>
    </source>
</evidence>
<dbReference type="Proteomes" id="UP001212498">
    <property type="component" value="Unassembled WGS sequence"/>
</dbReference>
<proteinExistence type="predicted"/>
<feature type="compositionally biased region" description="Gly residues" evidence="1">
    <location>
        <begin position="26"/>
        <end position="44"/>
    </location>
</feature>
<organism evidence="2 3">
    <name type="scientific">Nonomuraea ferruginea</name>
    <dbReference type="NCBI Taxonomy" id="46174"/>
    <lineage>
        <taxon>Bacteria</taxon>
        <taxon>Bacillati</taxon>
        <taxon>Actinomycetota</taxon>
        <taxon>Actinomycetes</taxon>
        <taxon>Streptosporangiales</taxon>
        <taxon>Streptosporangiaceae</taxon>
        <taxon>Nonomuraea</taxon>
    </lineage>
</organism>
<feature type="compositionally biased region" description="Basic and acidic residues" evidence="1">
    <location>
        <begin position="87"/>
        <end position="96"/>
    </location>
</feature>
<name>A0ABT4T233_9ACTN</name>
<gene>
    <name evidence="2" type="ORF">OUY24_23175</name>
</gene>
<sequence>MRGASRRRGSVWRAWYVWAKITAYGGGGEGAGGGGEGGGEGAGGVEAAPEERRQGREVVDQPQGDRLLDPAGVGVAAGREAGVGEEEDRRVHQNRK</sequence>
<feature type="compositionally biased region" description="Basic and acidic residues" evidence="1">
    <location>
        <begin position="49"/>
        <end position="59"/>
    </location>
</feature>
<accession>A0ABT4T233</accession>
<comment type="caution">
    <text evidence="2">The sequence shown here is derived from an EMBL/GenBank/DDBJ whole genome shotgun (WGS) entry which is preliminary data.</text>
</comment>